<keyword evidence="2 7" id="KW-0812">Transmembrane</keyword>
<feature type="transmembrane region" description="Helical" evidence="7">
    <location>
        <begin position="211"/>
        <end position="232"/>
    </location>
</feature>
<gene>
    <name evidence="9" type="ORF">FVE85_4908</name>
</gene>
<keyword evidence="4 7" id="KW-1133">Transmembrane helix</keyword>
<dbReference type="SUPFAM" id="SSF47473">
    <property type="entry name" value="EF-hand"/>
    <property type="match status" value="1"/>
</dbReference>
<dbReference type="GO" id="GO:0016020">
    <property type="term" value="C:membrane"/>
    <property type="evidence" value="ECO:0007669"/>
    <property type="project" value="UniProtKB-SubCell"/>
</dbReference>
<keyword evidence="5 7" id="KW-0472">Membrane</keyword>
<evidence type="ECO:0000256" key="1">
    <source>
        <dbReference type="ARBA" id="ARBA00004141"/>
    </source>
</evidence>
<reference evidence="10" key="1">
    <citation type="journal article" date="2019" name="Nat. Commun.">
        <title>Expansion of phycobilisome linker gene families in mesophilic red algae.</title>
        <authorList>
            <person name="Lee J."/>
            <person name="Kim D."/>
            <person name="Bhattacharya D."/>
            <person name="Yoon H.S."/>
        </authorList>
    </citation>
    <scope>NUCLEOTIDE SEQUENCE [LARGE SCALE GENOMIC DNA]</scope>
    <source>
        <strain evidence="10">CCMP 1328</strain>
    </source>
</reference>
<dbReference type="PANTHER" id="PTHR21706">
    <property type="entry name" value="TRANSMEMBRANE PROTEIN 65"/>
    <property type="match status" value="1"/>
</dbReference>
<evidence type="ECO:0000313" key="9">
    <source>
        <dbReference type="EMBL" id="KAA8493771.1"/>
    </source>
</evidence>
<dbReference type="InterPro" id="IPR019537">
    <property type="entry name" value="TMEM65"/>
</dbReference>
<evidence type="ECO:0000256" key="6">
    <source>
        <dbReference type="SAM" id="MobiDB-lite"/>
    </source>
</evidence>
<comment type="caution">
    <text evidence="9">The sequence shown here is derived from an EMBL/GenBank/DDBJ whole genome shotgun (WGS) entry which is preliminary data.</text>
</comment>
<feature type="domain" description="EF-hand" evidence="8">
    <location>
        <begin position="43"/>
        <end position="78"/>
    </location>
</feature>
<evidence type="ECO:0000313" key="10">
    <source>
        <dbReference type="Proteomes" id="UP000324585"/>
    </source>
</evidence>
<dbReference type="GO" id="GO:0005739">
    <property type="term" value="C:mitochondrion"/>
    <property type="evidence" value="ECO:0007669"/>
    <property type="project" value="TreeGrafter"/>
</dbReference>
<sequence length="311" mass="33592">MRPSRLWRQGLAELERALTLLDTAELHSLRRSIDSRLGADPKQVTSAAEEVFRRADLNKDGKLCREEFEVLYTQLQAGLMSRRMPRARQSHEHAEHASAGLQDSSAADGVPIGKPSPRQLARLGVVAAMPFVGFGFVDNAIMILAGDMIEQRVGAVITISTMAAAGLGNLVSDVAGIGLGSSIEHLVCKLGLSGPSLSAPQMAMPIVKTTTTIACMIGISIGCLLGLAPLLFMDQEKRALRELFDRLDTDQSGAVAVRELAQAFSSLGLHVDPNELESMVQRADMDADGELNFEDFANLVKQWQQRSKAIS</sequence>
<dbReference type="Proteomes" id="UP000324585">
    <property type="component" value="Unassembled WGS sequence"/>
</dbReference>
<protein>
    <submittedName>
        <fullName evidence="9">Transmembrane protein 65</fullName>
    </submittedName>
</protein>
<dbReference type="PROSITE" id="PS50222">
    <property type="entry name" value="EF_HAND_2"/>
    <property type="match status" value="3"/>
</dbReference>
<evidence type="ECO:0000256" key="2">
    <source>
        <dbReference type="ARBA" id="ARBA00022692"/>
    </source>
</evidence>
<dbReference type="OrthoDB" id="430821at2759"/>
<evidence type="ECO:0000256" key="4">
    <source>
        <dbReference type="ARBA" id="ARBA00022989"/>
    </source>
</evidence>
<dbReference type="EMBL" id="VRMN01000006">
    <property type="protein sequence ID" value="KAA8493771.1"/>
    <property type="molecule type" value="Genomic_DNA"/>
</dbReference>
<dbReference type="InterPro" id="IPR002048">
    <property type="entry name" value="EF_hand_dom"/>
</dbReference>
<dbReference type="SMART" id="SM00054">
    <property type="entry name" value="EFh"/>
    <property type="match status" value="3"/>
</dbReference>
<feature type="region of interest" description="Disordered" evidence="6">
    <location>
        <begin position="83"/>
        <end position="113"/>
    </location>
</feature>
<organism evidence="9 10">
    <name type="scientific">Porphyridium purpureum</name>
    <name type="common">Red alga</name>
    <name type="synonym">Porphyridium cruentum</name>
    <dbReference type="NCBI Taxonomy" id="35688"/>
    <lineage>
        <taxon>Eukaryota</taxon>
        <taxon>Rhodophyta</taxon>
        <taxon>Bangiophyceae</taxon>
        <taxon>Porphyridiales</taxon>
        <taxon>Porphyridiaceae</taxon>
        <taxon>Porphyridium</taxon>
    </lineage>
</organism>
<dbReference type="Pfam" id="PF10507">
    <property type="entry name" value="TMEM65"/>
    <property type="match status" value="1"/>
</dbReference>
<dbReference type="GO" id="GO:0005509">
    <property type="term" value="F:calcium ion binding"/>
    <property type="evidence" value="ECO:0007669"/>
    <property type="project" value="InterPro"/>
</dbReference>
<name>A0A5J4YQH2_PORPP</name>
<evidence type="ECO:0000256" key="7">
    <source>
        <dbReference type="SAM" id="Phobius"/>
    </source>
</evidence>
<dbReference type="Pfam" id="PF13499">
    <property type="entry name" value="EF-hand_7"/>
    <property type="match status" value="1"/>
</dbReference>
<dbReference type="InterPro" id="IPR018247">
    <property type="entry name" value="EF_Hand_1_Ca_BS"/>
</dbReference>
<evidence type="ECO:0000259" key="8">
    <source>
        <dbReference type="PROSITE" id="PS50222"/>
    </source>
</evidence>
<keyword evidence="3" id="KW-0106">Calcium</keyword>
<keyword evidence="10" id="KW-1185">Reference proteome</keyword>
<dbReference type="PANTHER" id="PTHR21706:SF15">
    <property type="entry name" value="TRANSMEMBRANE PROTEIN 65"/>
    <property type="match status" value="1"/>
</dbReference>
<dbReference type="InterPro" id="IPR011992">
    <property type="entry name" value="EF-hand-dom_pair"/>
</dbReference>
<dbReference type="PROSITE" id="PS00018">
    <property type="entry name" value="EF_HAND_1"/>
    <property type="match status" value="3"/>
</dbReference>
<comment type="subcellular location">
    <subcellularLocation>
        <location evidence="1">Membrane</location>
        <topology evidence="1">Multi-pass membrane protein</topology>
    </subcellularLocation>
</comment>
<dbReference type="Gene3D" id="1.10.238.10">
    <property type="entry name" value="EF-hand"/>
    <property type="match status" value="2"/>
</dbReference>
<feature type="transmembrane region" description="Helical" evidence="7">
    <location>
        <begin position="123"/>
        <end position="145"/>
    </location>
</feature>
<evidence type="ECO:0000256" key="3">
    <source>
        <dbReference type="ARBA" id="ARBA00022837"/>
    </source>
</evidence>
<feature type="domain" description="EF-hand" evidence="8">
    <location>
        <begin position="271"/>
        <end position="306"/>
    </location>
</feature>
<evidence type="ECO:0000256" key="5">
    <source>
        <dbReference type="ARBA" id="ARBA00023136"/>
    </source>
</evidence>
<accession>A0A5J4YQH2</accession>
<dbReference type="Pfam" id="PF13202">
    <property type="entry name" value="EF-hand_5"/>
    <property type="match status" value="1"/>
</dbReference>
<dbReference type="OMA" id="FYLNCSV"/>
<feature type="domain" description="EF-hand" evidence="8">
    <location>
        <begin position="235"/>
        <end position="270"/>
    </location>
</feature>
<dbReference type="CDD" id="cd00051">
    <property type="entry name" value="EFh"/>
    <property type="match status" value="1"/>
</dbReference>
<dbReference type="AlphaFoldDB" id="A0A5J4YQH2"/>
<proteinExistence type="predicted"/>